<comment type="caution">
    <text evidence="5">The sequence shown here is derived from an EMBL/GenBank/DDBJ whole genome shotgun (WGS) entry which is preliminary data.</text>
</comment>
<keyword evidence="3" id="KW-0812">Transmembrane</keyword>
<sequence>MENSIDTRKKAIIIGAGIGGLSTAIFLQQQGWRVALFEKKHELSEFGAGIVLAANAMAILTQLGVDDLVRKSGAPIGIAEIRTWDGELITTLPTEKQAARYGTHSYLIHRAQLQAILFNSLNTYTNIQMNKKLAAIDQNDGQVKVYFEDGSEEKGDLLIGADGIYSVVREMLHGPSELHYSGYTAYRGITTFKDKRYVPEVGGGFEAWGRGKRFGFSHLGQDQIFWFGAINCSAPKQRSQIYTKQEVLKQFEDWYAPVSAVIQATEEAAMLTHPIYDRQPLACWSLGRATLLGDAAHPMLPNLGQGGAQALEDARVLAQCLQGVNTSSKKELNDALRSYEQRRIPRTSKVVRQSRRMGRMVQLSNPLTIGIRNSLLRMLPAQVQIRQLDWLLGHRI</sequence>
<dbReference type="PANTHER" id="PTHR13789">
    <property type="entry name" value="MONOOXYGENASE"/>
    <property type="match status" value="1"/>
</dbReference>
<dbReference type="Gene3D" id="3.50.50.60">
    <property type="entry name" value="FAD/NAD(P)-binding domain"/>
    <property type="match status" value="1"/>
</dbReference>
<dbReference type="GO" id="GO:0071949">
    <property type="term" value="F:FAD binding"/>
    <property type="evidence" value="ECO:0007669"/>
    <property type="project" value="InterPro"/>
</dbReference>
<accession>A0A6G3ZYU7</accession>
<keyword evidence="3" id="KW-1133">Transmembrane helix</keyword>
<name>A0A6G3ZYU7_9BACL</name>
<dbReference type="SUPFAM" id="SSF51905">
    <property type="entry name" value="FAD/NAD(P)-binding domain"/>
    <property type="match status" value="1"/>
</dbReference>
<proteinExistence type="predicted"/>
<dbReference type="AlphaFoldDB" id="A0A6G3ZYU7"/>
<dbReference type="InterPro" id="IPR002938">
    <property type="entry name" value="FAD-bd"/>
</dbReference>
<keyword evidence="2" id="KW-0503">Monooxygenase</keyword>
<dbReference type="PRINTS" id="PR00420">
    <property type="entry name" value="RNGMNOXGNASE"/>
</dbReference>
<keyword evidence="1" id="KW-0560">Oxidoreductase</keyword>
<protein>
    <submittedName>
        <fullName evidence="5">NAD(P)-binding protein</fullName>
    </submittedName>
</protein>
<dbReference type="InterPro" id="IPR036188">
    <property type="entry name" value="FAD/NAD-bd_sf"/>
</dbReference>
<feature type="transmembrane region" description="Helical" evidence="3">
    <location>
        <begin position="12"/>
        <end position="31"/>
    </location>
</feature>
<evidence type="ECO:0000259" key="4">
    <source>
        <dbReference type="Pfam" id="PF01494"/>
    </source>
</evidence>
<feature type="domain" description="FAD-binding" evidence="4">
    <location>
        <begin position="10"/>
        <end position="354"/>
    </location>
</feature>
<dbReference type="PANTHER" id="PTHR13789:SF309">
    <property type="entry name" value="PUTATIVE (AFU_ORTHOLOGUE AFUA_6G14510)-RELATED"/>
    <property type="match status" value="1"/>
</dbReference>
<keyword evidence="3" id="KW-0472">Membrane</keyword>
<reference evidence="5" key="1">
    <citation type="submission" date="2020-02" db="EMBL/GenBank/DDBJ databases">
        <authorList>
            <person name="Shen X.-R."/>
            <person name="Zhang Y.-X."/>
        </authorList>
    </citation>
    <scope>NUCLEOTIDE SEQUENCE</scope>
    <source>
        <strain evidence="5">SYP-B3998</strain>
    </source>
</reference>
<dbReference type="GO" id="GO:0004497">
    <property type="term" value="F:monooxygenase activity"/>
    <property type="evidence" value="ECO:0007669"/>
    <property type="project" value="UniProtKB-KW"/>
</dbReference>
<evidence type="ECO:0000256" key="3">
    <source>
        <dbReference type="SAM" id="Phobius"/>
    </source>
</evidence>
<dbReference type="EMBL" id="JAAIKC010000003">
    <property type="protein sequence ID" value="NEW06577.1"/>
    <property type="molecule type" value="Genomic_DNA"/>
</dbReference>
<evidence type="ECO:0000256" key="1">
    <source>
        <dbReference type="ARBA" id="ARBA00023002"/>
    </source>
</evidence>
<dbReference type="RefSeq" id="WP_163945840.1">
    <property type="nucleotide sequence ID" value="NZ_JAAIKC010000003.1"/>
</dbReference>
<evidence type="ECO:0000313" key="5">
    <source>
        <dbReference type="EMBL" id="NEW06577.1"/>
    </source>
</evidence>
<dbReference type="InterPro" id="IPR050493">
    <property type="entry name" value="FAD-dep_Monooxygenase_BioMet"/>
</dbReference>
<organism evidence="5">
    <name type="scientific">Paenibacillus sp. SYP-B3998</name>
    <dbReference type="NCBI Taxonomy" id="2678564"/>
    <lineage>
        <taxon>Bacteria</taxon>
        <taxon>Bacillati</taxon>
        <taxon>Bacillota</taxon>
        <taxon>Bacilli</taxon>
        <taxon>Bacillales</taxon>
        <taxon>Paenibacillaceae</taxon>
        <taxon>Paenibacillus</taxon>
    </lineage>
</organism>
<gene>
    <name evidence="5" type="ORF">GK047_11190</name>
</gene>
<evidence type="ECO:0000256" key="2">
    <source>
        <dbReference type="ARBA" id="ARBA00023033"/>
    </source>
</evidence>
<dbReference type="Pfam" id="PF01494">
    <property type="entry name" value="FAD_binding_3"/>
    <property type="match status" value="1"/>
</dbReference>